<feature type="compositionally biased region" description="Polar residues" evidence="1">
    <location>
        <begin position="588"/>
        <end position="598"/>
    </location>
</feature>
<evidence type="ECO:0000259" key="2">
    <source>
        <dbReference type="Pfam" id="PF20998"/>
    </source>
</evidence>
<protein>
    <recommendedName>
        <fullName evidence="2">Nucleolar protein 11 C-terminal domain-containing protein</fullName>
    </recommendedName>
</protein>
<dbReference type="PANTHER" id="PTHR15633:SF2">
    <property type="entry name" value="NUCLEOLAR PROTEIN 11"/>
    <property type="match status" value="1"/>
</dbReference>
<sequence>MEANSFVLCRSQSNHDSLTNPAGTSGRILGSACGSTAVEILVTVQGDGVVAYNSSKQLRTRSWPLGSRGATFATPAVWDTHTSRYYTALETLSEGQHLVSWEKSTDSNQSTSGLIDAPVKRALGGVAVHSLWPVSQPKRNTKLASGAVVVFHDGSVAAFGADLAQTSWLPGVERGTVEAVAVSRKGGALFVAIAGYKRGAARRAVKVVELSSSVPAGSGEEVDVLKVRQELELPHSGEGSVASVSLGENLDLSVLWDDGRWQSFCADRNGAGQGWSYKPGHIRKLAVFQGETRAKSKKTPKKKRANLDADSSLVEASSSGRLLAMPGSSYVAAVGPAEGGRGGLVVVILDTQYGCLHKRFALAARAEEDAKTDSLSTLLDARSSSLGALVGLQNGGDEGSLLVSTSEKVIVCDVSLTPLSLAGMLGALARVPSGGPTGVPPGRSVEAPAGAEVESSSGWGALANDAAVMASSVYGQSEVESLQAPASRTVVTPSISGRGVVEEESSLVRREEGGVWDVERGVAAEDELLKRIRDATSEQELASLLGERFGSGREGGDAQPRGANGLPNGVHANGRNDSDDSDLEDGQPNGSTHQNGFAQKNGVKKNGKGSKGPGKEANGTPKRLSHHLRQCSSEVVTAVVERSLETRSWSVLESVLWSGSLPAGSASPYLMRTLAGAQQLRLLETVTAYLRDLPPADLAFLLRFQISDADQETLQQLAAERKKSALAKVTKLAAAVKEGQVSKARRREVTAVRLVADAVDLFTPREAALHALVAVPRDETVLAAALRELNAAEVSFLVGYFTKWMDVYFDRAEVSAPKWGRIVLPSLAQVVRWLSLLLDVHLTRLVLLPDCHQVVGRLHRVVAAQVTLTRKLVPLGGVTAHIRNKAKLPSRRAASGKPAGGYSVEVLSLD</sequence>
<dbReference type="GO" id="GO:0030490">
    <property type="term" value="P:maturation of SSU-rRNA"/>
    <property type="evidence" value="ECO:0000318"/>
    <property type="project" value="GO_Central"/>
</dbReference>
<dbReference type="AlphaFoldDB" id="A0A1Y1IAE2"/>
<dbReference type="EMBL" id="DF237198">
    <property type="protein sequence ID" value="GAQ85687.1"/>
    <property type="molecule type" value="Genomic_DNA"/>
</dbReference>
<evidence type="ECO:0000313" key="4">
    <source>
        <dbReference type="Proteomes" id="UP000054558"/>
    </source>
</evidence>
<feature type="domain" description="Nucleolar protein 11 C-terminal" evidence="2">
    <location>
        <begin position="751"/>
        <end position="888"/>
    </location>
</feature>
<dbReference type="OMA" id="YLLVWAN"/>
<keyword evidence="4" id="KW-1185">Reference proteome</keyword>
<gene>
    <name evidence="3" type="ORF">KFL_002490050</name>
</gene>
<feature type="region of interest" description="Disordered" evidence="1">
    <location>
        <begin position="546"/>
        <end position="628"/>
    </location>
</feature>
<reference evidence="3 4" key="1">
    <citation type="journal article" date="2014" name="Nat. Commun.">
        <title>Klebsormidium flaccidum genome reveals primary factors for plant terrestrial adaptation.</title>
        <authorList>
            <person name="Hori K."/>
            <person name="Maruyama F."/>
            <person name="Fujisawa T."/>
            <person name="Togashi T."/>
            <person name="Yamamoto N."/>
            <person name="Seo M."/>
            <person name="Sato S."/>
            <person name="Yamada T."/>
            <person name="Mori H."/>
            <person name="Tajima N."/>
            <person name="Moriyama T."/>
            <person name="Ikeuchi M."/>
            <person name="Watanabe M."/>
            <person name="Wada H."/>
            <person name="Kobayashi K."/>
            <person name="Saito M."/>
            <person name="Masuda T."/>
            <person name="Sasaki-Sekimoto Y."/>
            <person name="Mashiguchi K."/>
            <person name="Awai K."/>
            <person name="Shimojima M."/>
            <person name="Masuda S."/>
            <person name="Iwai M."/>
            <person name="Nobusawa T."/>
            <person name="Narise T."/>
            <person name="Kondo S."/>
            <person name="Saito H."/>
            <person name="Sato R."/>
            <person name="Murakawa M."/>
            <person name="Ihara Y."/>
            <person name="Oshima-Yamada Y."/>
            <person name="Ohtaka K."/>
            <person name="Satoh M."/>
            <person name="Sonobe K."/>
            <person name="Ishii M."/>
            <person name="Ohtani R."/>
            <person name="Kanamori-Sato M."/>
            <person name="Honoki R."/>
            <person name="Miyazaki D."/>
            <person name="Mochizuki H."/>
            <person name="Umetsu J."/>
            <person name="Higashi K."/>
            <person name="Shibata D."/>
            <person name="Kamiya Y."/>
            <person name="Sato N."/>
            <person name="Nakamura Y."/>
            <person name="Tabata S."/>
            <person name="Ida S."/>
            <person name="Kurokawa K."/>
            <person name="Ohta H."/>
        </authorList>
    </citation>
    <scope>NUCLEOTIDE SEQUENCE [LARGE SCALE GENOMIC DNA]</scope>
    <source>
        <strain evidence="3 4">NIES-2285</strain>
    </source>
</reference>
<evidence type="ECO:0000256" key="1">
    <source>
        <dbReference type="SAM" id="MobiDB-lite"/>
    </source>
</evidence>
<dbReference type="Proteomes" id="UP000054558">
    <property type="component" value="Unassembled WGS sequence"/>
</dbReference>
<organism evidence="3 4">
    <name type="scientific">Klebsormidium nitens</name>
    <name type="common">Green alga</name>
    <name type="synonym">Ulothrix nitens</name>
    <dbReference type="NCBI Taxonomy" id="105231"/>
    <lineage>
        <taxon>Eukaryota</taxon>
        <taxon>Viridiplantae</taxon>
        <taxon>Streptophyta</taxon>
        <taxon>Klebsormidiophyceae</taxon>
        <taxon>Klebsormidiales</taxon>
        <taxon>Klebsormidiaceae</taxon>
        <taxon>Klebsormidium</taxon>
    </lineage>
</organism>
<name>A0A1Y1IAE2_KLENI</name>
<proteinExistence type="predicted"/>
<dbReference type="PANTHER" id="PTHR15633">
    <property type="entry name" value="NUCLEOLAR PROTEIN 11"/>
    <property type="match status" value="1"/>
</dbReference>
<dbReference type="GO" id="GO:0005730">
    <property type="term" value="C:nucleolus"/>
    <property type="evidence" value="ECO:0000318"/>
    <property type="project" value="GO_Central"/>
</dbReference>
<dbReference type="InterPro" id="IPR042859">
    <property type="entry name" value="NOL11"/>
</dbReference>
<accession>A0A1Y1IAE2</accession>
<dbReference type="Pfam" id="PF20998">
    <property type="entry name" value="Nol11_C"/>
    <property type="match status" value="1"/>
</dbReference>
<evidence type="ECO:0000313" key="3">
    <source>
        <dbReference type="EMBL" id="GAQ85687.1"/>
    </source>
</evidence>
<dbReference type="InterPro" id="IPR048897">
    <property type="entry name" value="Nol11_C"/>
</dbReference>